<evidence type="ECO:0000313" key="3">
    <source>
        <dbReference type="EMBL" id="KAK5980269.1"/>
    </source>
</evidence>
<protein>
    <submittedName>
        <fullName evidence="3">DUF4773 domain-containing protein</fullName>
    </submittedName>
</protein>
<dbReference type="PANTHER" id="PTHR36299:SF2">
    <property type="entry name" value="DUF4773 DOMAIN-CONTAINING PROTEIN"/>
    <property type="match status" value="1"/>
</dbReference>
<organism evidence="3 4">
    <name type="scientific">Trichostrongylus colubriformis</name>
    <name type="common">Black scour worm</name>
    <dbReference type="NCBI Taxonomy" id="6319"/>
    <lineage>
        <taxon>Eukaryota</taxon>
        <taxon>Metazoa</taxon>
        <taxon>Ecdysozoa</taxon>
        <taxon>Nematoda</taxon>
        <taxon>Chromadorea</taxon>
        <taxon>Rhabditida</taxon>
        <taxon>Rhabditina</taxon>
        <taxon>Rhabditomorpha</taxon>
        <taxon>Strongyloidea</taxon>
        <taxon>Trichostrongylidae</taxon>
        <taxon>Trichostrongylus</taxon>
    </lineage>
</organism>
<reference evidence="3 4" key="1">
    <citation type="submission" date="2019-10" db="EMBL/GenBank/DDBJ databases">
        <title>Assembly and Annotation for the nematode Trichostrongylus colubriformis.</title>
        <authorList>
            <person name="Martin J."/>
        </authorList>
    </citation>
    <scope>NUCLEOTIDE SEQUENCE [LARGE SCALE GENOMIC DNA]</scope>
    <source>
        <strain evidence="3">G859</strain>
        <tissue evidence="3">Whole worm</tissue>
    </source>
</reference>
<proteinExistence type="predicted"/>
<dbReference type="Pfam" id="PF15998">
    <property type="entry name" value="DUF4773"/>
    <property type="match status" value="1"/>
</dbReference>
<dbReference type="InterPro" id="IPR031941">
    <property type="entry name" value="DUF4773"/>
</dbReference>
<evidence type="ECO:0000313" key="4">
    <source>
        <dbReference type="Proteomes" id="UP001331761"/>
    </source>
</evidence>
<dbReference type="EMBL" id="WIXE01007625">
    <property type="protein sequence ID" value="KAK5980269.1"/>
    <property type="molecule type" value="Genomic_DNA"/>
</dbReference>
<comment type="caution">
    <text evidence="3">The sequence shown here is derived from an EMBL/GenBank/DDBJ whole genome shotgun (WGS) entry which is preliminary data.</text>
</comment>
<sequence>MLTILILCSSAAAVFSTKATVLKFGIRPDKVNIGTELPFEIDLLDNESREFRLSTLGLAKKWEGQLRGFAILKNISNALALIKFDNPELDQNTVAISLKNRLKENMKISTDQFRIVLSHSYATVVESEDLDDEENSCLCVHGNCACCVITKIPDFNHEICVNATYNRLDYGLDLSIGVDGHYYTMQISLRNPPPICLAIPFAHDLVDLCVAFKDLDISRTNRTLSGCVELEGELIHMRVLRLHLGCFVMPI</sequence>
<dbReference type="AlphaFoldDB" id="A0AAN8J2H8"/>
<accession>A0AAN8J2H8</accession>
<keyword evidence="1" id="KW-0732">Signal</keyword>
<feature type="domain" description="DUF4773" evidence="2">
    <location>
        <begin position="137"/>
        <end position="249"/>
    </location>
</feature>
<dbReference type="Proteomes" id="UP001331761">
    <property type="component" value="Unassembled WGS sequence"/>
</dbReference>
<feature type="chain" id="PRO_5042985295" evidence="1">
    <location>
        <begin position="17"/>
        <end position="251"/>
    </location>
</feature>
<keyword evidence="4" id="KW-1185">Reference proteome</keyword>
<evidence type="ECO:0000256" key="1">
    <source>
        <dbReference type="SAM" id="SignalP"/>
    </source>
</evidence>
<gene>
    <name evidence="3" type="ORF">GCK32_010415</name>
</gene>
<name>A0AAN8J2H8_TRICO</name>
<evidence type="ECO:0000259" key="2">
    <source>
        <dbReference type="Pfam" id="PF15998"/>
    </source>
</evidence>
<dbReference type="PANTHER" id="PTHR36299">
    <property type="entry name" value="AGAP008005-PA"/>
    <property type="match status" value="1"/>
</dbReference>
<feature type="signal peptide" evidence="1">
    <location>
        <begin position="1"/>
        <end position="16"/>
    </location>
</feature>